<dbReference type="EMBL" id="BMLN01000011">
    <property type="protein sequence ID" value="GGO06062.1"/>
    <property type="molecule type" value="Genomic_DNA"/>
</dbReference>
<organism evidence="2 3">
    <name type="scientific">Saccharibacillus kuerlensis</name>
    <dbReference type="NCBI Taxonomy" id="459527"/>
    <lineage>
        <taxon>Bacteria</taxon>
        <taxon>Bacillati</taxon>
        <taxon>Bacillota</taxon>
        <taxon>Bacilli</taxon>
        <taxon>Bacillales</taxon>
        <taxon>Paenibacillaceae</taxon>
        <taxon>Saccharibacillus</taxon>
    </lineage>
</organism>
<name>A0ABQ2L7Q8_9BACL</name>
<reference evidence="3" key="1">
    <citation type="journal article" date="2019" name="Int. J. Syst. Evol. Microbiol.">
        <title>The Global Catalogue of Microorganisms (GCM) 10K type strain sequencing project: providing services to taxonomists for standard genome sequencing and annotation.</title>
        <authorList>
            <consortium name="The Broad Institute Genomics Platform"/>
            <consortium name="The Broad Institute Genome Sequencing Center for Infectious Disease"/>
            <person name="Wu L."/>
            <person name="Ma J."/>
        </authorList>
    </citation>
    <scope>NUCLEOTIDE SEQUENCE [LARGE SCALE GENOMIC DNA]</scope>
    <source>
        <strain evidence="3">CGMCC 1.6964</strain>
    </source>
</reference>
<evidence type="ECO:0000256" key="1">
    <source>
        <dbReference type="SAM" id="Phobius"/>
    </source>
</evidence>
<sequence length="66" mass="6768">MKKVRTGSGMASKFKPGCVVPCPITLGALASGQIGARIASKIPAKAVVRVLSVCLLLAAVRLMFKG</sequence>
<dbReference type="Proteomes" id="UP000606653">
    <property type="component" value="Unassembled WGS sequence"/>
</dbReference>
<evidence type="ECO:0000313" key="2">
    <source>
        <dbReference type="EMBL" id="GGO06062.1"/>
    </source>
</evidence>
<protein>
    <recommendedName>
        <fullName evidence="4">Membrane transporter protein</fullName>
    </recommendedName>
</protein>
<gene>
    <name evidence="2" type="ORF">GCM10010969_33060</name>
</gene>
<keyword evidence="1" id="KW-1133">Transmembrane helix</keyword>
<keyword evidence="1" id="KW-0472">Membrane</keyword>
<dbReference type="RefSeq" id="WP_018977387.1">
    <property type="nucleotide sequence ID" value="NZ_BMLN01000011.1"/>
</dbReference>
<evidence type="ECO:0008006" key="4">
    <source>
        <dbReference type="Google" id="ProtNLM"/>
    </source>
</evidence>
<keyword evidence="1" id="KW-0812">Transmembrane</keyword>
<evidence type="ECO:0000313" key="3">
    <source>
        <dbReference type="Proteomes" id="UP000606653"/>
    </source>
</evidence>
<proteinExistence type="predicted"/>
<feature type="transmembrane region" description="Helical" evidence="1">
    <location>
        <begin position="46"/>
        <end position="64"/>
    </location>
</feature>
<comment type="caution">
    <text evidence="2">The sequence shown here is derived from an EMBL/GenBank/DDBJ whole genome shotgun (WGS) entry which is preliminary data.</text>
</comment>
<keyword evidence="3" id="KW-1185">Reference proteome</keyword>
<accession>A0ABQ2L7Q8</accession>